<gene>
    <name evidence="8" type="ORF">G9444_4581</name>
</gene>
<name>A0A6G9CY59_RHOER</name>
<evidence type="ECO:0000256" key="3">
    <source>
        <dbReference type="ARBA" id="ARBA00022448"/>
    </source>
</evidence>
<feature type="domain" description="ABC transporter" evidence="7">
    <location>
        <begin position="25"/>
        <end position="260"/>
    </location>
</feature>
<dbReference type="InterPro" id="IPR027417">
    <property type="entry name" value="P-loop_NTPase"/>
</dbReference>
<dbReference type="Pfam" id="PF00005">
    <property type="entry name" value="ABC_tran"/>
    <property type="match status" value="1"/>
</dbReference>
<dbReference type="EMBL" id="CP050124">
    <property type="protein sequence ID" value="QIP41824.1"/>
    <property type="molecule type" value="Genomic_DNA"/>
</dbReference>
<dbReference type="SMART" id="SM00382">
    <property type="entry name" value="AAA"/>
    <property type="match status" value="1"/>
</dbReference>
<comment type="subcellular location">
    <subcellularLocation>
        <location evidence="1">Cell membrane</location>
        <topology evidence="1">Peripheral membrane protein</topology>
    </subcellularLocation>
</comment>
<dbReference type="SUPFAM" id="SSF52540">
    <property type="entry name" value="P-loop containing nucleoside triphosphate hydrolases"/>
    <property type="match status" value="1"/>
</dbReference>
<dbReference type="InterPro" id="IPR050763">
    <property type="entry name" value="ABC_transporter_ATP-binding"/>
</dbReference>
<proteinExistence type="inferred from homology"/>
<accession>A0A6G9CY59</accession>
<organism evidence="8 9">
    <name type="scientific">Rhodococcus erythropolis</name>
    <name type="common">Arthrobacter picolinophilus</name>
    <dbReference type="NCBI Taxonomy" id="1833"/>
    <lineage>
        <taxon>Bacteria</taxon>
        <taxon>Bacillati</taxon>
        <taxon>Actinomycetota</taxon>
        <taxon>Actinomycetes</taxon>
        <taxon>Mycobacteriales</taxon>
        <taxon>Nocardiaceae</taxon>
        <taxon>Rhodococcus</taxon>
        <taxon>Rhodococcus erythropolis group</taxon>
    </lineage>
</organism>
<dbReference type="InterPro" id="IPR003593">
    <property type="entry name" value="AAA+_ATPase"/>
</dbReference>
<evidence type="ECO:0000256" key="5">
    <source>
        <dbReference type="ARBA" id="ARBA00022840"/>
    </source>
</evidence>
<dbReference type="GO" id="GO:0005886">
    <property type="term" value="C:plasma membrane"/>
    <property type="evidence" value="ECO:0007669"/>
    <property type="project" value="UniProtKB-SubCell"/>
</dbReference>
<evidence type="ECO:0000256" key="4">
    <source>
        <dbReference type="ARBA" id="ARBA00022741"/>
    </source>
</evidence>
<dbReference type="PANTHER" id="PTHR42711:SF5">
    <property type="entry name" value="ABC TRANSPORTER ATP-BINDING PROTEIN NATA"/>
    <property type="match status" value="1"/>
</dbReference>
<keyword evidence="4" id="KW-0547">Nucleotide-binding</keyword>
<evidence type="ECO:0000256" key="2">
    <source>
        <dbReference type="ARBA" id="ARBA00005417"/>
    </source>
</evidence>
<comment type="similarity">
    <text evidence="2">Belongs to the ABC transporter superfamily.</text>
</comment>
<dbReference type="AlphaFoldDB" id="A0A6G9CY59"/>
<dbReference type="Proteomes" id="UP000502345">
    <property type="component" value="Chromosome"/>
</dbReference>
<keyword evidence="3" id="KW-0813">Transport</keyword>
<keyword evidence="6" id="KW-0046">Antibiotic resistance</keyword>
<dbReference type="InterPro" id="IPR017871">
    <property type="entry name" value="ABC_transporter-like_CS"/>
</dbReference>
<evidence type="ECO:0000259" key="7">
    <source>
        <dbReference type="PROSITE" id="PS50893"/>
    </source>
</evidence>
<dbReference type="InterPro" id="IPR003439">
    <property type="entry name" value="ABC_transporter-like_ATP-bd"/>
</dbReference>
<evidence type="ECO:0000256" key="1">
    <source>
        <dbReference type="ARBA" id="ARBA00004202"/>
    </source>
</evidence>
<reference evidence="8 9" key="1">
    <citation type="submission" date="2020-03" db="EMBL/GenBank/DDBJ databases">
        <title>Screen low temperature-resistant strains for efficient degradation of petroleum hydrocarbons under the low temperature.</title>
        <authorList>
            <person name="Wang Y."/>
            <person name="Chen J."/>
        </authorList>
    </citation>
    <scope>NUCLEOTIDE SEQUENCE [LARGE SCALE GENOMIC DNA]</scope>
    <source>
        <strain evidence="8 9">KB1</strain>
    </source>
</reference>
<dbReference type="Gene3D" id="3.40.50.300">
    <property type="entry name" value="P-loop containing nucleotide triphosphate hydrolases"/>
    <property type="match status" value="1"/>
</dbReference>
<dbReference type="GO" id="GO:0046677">
    <property type="term" value="P:response to antibiotic"/>
    <property type="evidence" value="ECO:0007669"/>
    <property type="project" value="UniProtKB-KW"/>
</dbReference>
<dbReference type="PROSITE" id="PS00211">
    <property type="entry name" value="ABC_TRANSPORTER_1"/>
    <property type="match status" value="1"/>
</dbReference>
<dbReference type="GO" id="GO:0016887">
    <property type="term" value="F:ATP hydrolysis activity"/>
    <property type="evidence" value="ECO:0007669"/>
    <property type="project" value="InterPro"/>
</dbReference>
<sequence>MVRIRSVEKKLGHIMSRINDGRPMIETKALTKHFAQGKKLVEAVKGVTLDVAEGELVALLGPNGAGKSTTLRMLTTLLEPTSGSARIAGFDIAAARNEVRSSLGYVGQGNGAGHNQRVRDELVTQGLCYGMPKGDSQVRADELLRDLELTELGTRKVSTLSGGQRRRLDIALGLVHRPPLLFLDEPTTGMDPQSRANLWDHILRLRREMGTTIVLTTHYLEEADSMAERVIVIDEGTVIADNTAAALKADLAGDHLLLTFDSVEAAAVAASVAERLVTVRDVTVQASSVSIRAGEGDSTLPVLLREADARGARALTADITRPTLDDVFLTLTGRSLRESAAAVAS</sequence>
<keyword evidence="5" id="KW-0067">ATP-binding</keyword>
<dbReference type="PANTHER" id="PTHR42711">
    <property type="entry name" value="ABC TRANSPORTER ATP-BINDING PROTEIN"/>
    <property type="match status" value="1"/>
</dbReference>
<dbReference type="PROSITE" id="PS50893">
    <property type="entry name" value="ABC_TRANSPORTER_2"/>
    <property type="match status" value="1"/>
</dbReference>
<protein>
    <submittedName>
        <fullName evidence="8">ABC transporter</fullName>
    </submittedName>
</protein>
<dbReference type="GO" id="GO:0005524">
    <property type="term" value="F:ATP binding"/>
    <property type="evidence" value="ECO:0007669"/>
    <property type="project" value="UniProtKB-KW"/>
</dbReference>
<evidence type="ECO:0000313" key="9">
    <source>
        <dbReference type="Proteomes" id="UP000502345"/>
    </source>
</evidence>
<evidence type="ECO:0000313" key="8">
    <source>
        <dbReference type="EMBL" id="QIP41824.1"/>
    </source>
</evidence>
<evidence type="ECO:0000256" key="6">
    <source>
        <dbReference type="ARBA" id="ARBA00023251"/>
    </source>
</evidence>